<dbReference type="InterPro" id="IPR012545">
    <property type="entry name" value="DUF1697"/>
</dbReference>
<reference evidence="1" key="2">
    <citation type="submission" date="2020-09" db="EMBL/GenBank/DDBJ databases">
        <authorList>
            <person name="Sun Q."/>
            <person name="Ohkuma M."/>
        </authorList>
    </citation>
    <scope>NUCLEOTIDE SEQUENCE</scope>
    <source>
        <strain evidence="1">JCM 3276</strain>
    </source>
</reference>
<dbReference type="Gene3D" id="3.30.70.1280">
    <property type="entry name" value="SP0830-like domains"/>
    <property type="match status" value="1"/>
</dbReference>
<dbReference type="SUPFAM" id="SSF160379">
    <property type="entry name" value="SP0830-like"/>
    <property type="match status" value="1"/>
</dbReference>
<dbReference type="PANTHER" id="PTHR36439">
    <property type="entry name" value="BLL4334 PROTEIN"/>
    <property type="match status" value="1"/>
</dbReference>
<accession>A0A918G501</accession>
<comment type="caution">
    <text evidence="1">The sequence shown here is derived from an EMBL/GenBank/DDBJ whole genome shotgun (WGS) entry which is preliminary data.</text>
</comment>
<dbReference type="PIRSF" id="PIRSF008502">
    <property type="entry name" value="UCP008502"/>
    <property type="match status" value="1"/>
</dbReference>
<gene>
    <name evidence="1" type="ORF">GCM10010171_08920</name>
</gene>
<reference evidence="1" key="1">
    <citation type="journal article" date="2014" name="Int. J. Syst. Evol. Microbiol.">
        <title>Complete genome sequence of Corynebacterium casei LMG S-19264T (=DSM 44701T), isolated from a smear-ripened cheese.</title>
        <authorList>
            <consortium name="US DOE Joint Genome Institute (JGI-PGF)"/>
            <person name="Walter F."/>
            <person name="Albersmeier A."/>
            <person name="Kalinowski J."/>
            <person name="Ruckert C."/>
        </authorList>
    </citation>
    <scope>NUCLEOTIDE SEQUENCE</scope>
    <source>
        <strain evidence="1">JCM 3276</strain>
    </source>
</reference>
<proteinExistence type="predicted"/>
<evidence type="ECO:0008006" key="3">
    <source>
        <dbReference type="Google" id="ProtNLM"/>
    </source>
</evidence>
<dbReference type="Pfam" id="PF08002">
    <property type="entry name" value="DUF1697"/>
    <property type="match status" value="1"/>
</dbReference>
<name>A0A918G501_9PSEU</name>
<dbReference type="AlphaFoldDB" id="A0A918G501"/>
<protein>
    <recommendedName>
        <fullName evidence="3">DUF1697 domain-containing protein</fullName>
    </recommendedName>
</protein>
<organism evidence="1 2">
    <name type="scientific">Actinokineospora fastidiosa</name>
    <dbReference type="NCBI Taxonomy" id="1816"/>
    <lineage>
        <taxon>Bacteria</taxon>
        <taxon>Bacillati</taxon>
        <taxon>Actinomycetota</taxon>
        <taxon>Actinomycetes</taxon>
        <taxon>Pseudonocardiales</taxon>
        <taxon>Pseudonocardiaceae</taxon>
        <taxon>Actinokineospora</taxon>
    </lineage>
</organism>
<keyword evidence="2" id="KW-1185">Reference proteome</keyword>
<dbReference type="Proteomes" id="UP000660680">
    <property type="component" value="Unassembled WGS sequence"/>
</dbReference>
<dbReference type="PANTHER" id="PTHR36439:SF1">
    <property type="entry name" value="DUF1697 DOMAIN-CONTAINING PROTEIN"/>
    <property type="match status" value="1"/>
</dbReference>
<evidence type="ECO:0000313" key="1">
    <source>
        <dbReference type="EMBL" id="GGS18601.1"/>
    </source>
</evidence>
<evidence type="ECO:0000313" key="2">
    <source>
        <dbReference type="Proteomes" id="UP000660680"/>
    </source>
</evidence>
<dbReference type="RefSeq" id="WP_189208963.1">
    <property type="nucleotide sequence ID" value="NZ_BMRB01000001.1"/>
</dbReference>
<dbReference type="EMBL" id="BMRB01000001">
    <property type="protein sequence ID" value="GGS18601.1"/>
    <property type="molecule type" value="Genomic_DNA"/>
</dbReference>
<sequence>MTGYVLLLRGVNVGGRTKLAMADLRAVLEDLGFGDVRTVLQSGNAVFTADTEPDEREIQAALAERTGLDTRCLVVTAPRLRAVVDGHPFRDIAHDGSRMVAIFLEADPDPAVAAAHDPVALDPERIRVGDRVVYQWCPDGISKAPPVVPFLDRRWKVVGTARNWNTVTKLHDLVQRPTA</sequence>